<dbReference type="EMBL" id="SEZJ01000005">
    <property type="protein sequence ID" value="RYU46917.1"/>
    <property type="molecule type" value="Genomic_DNA"/>
</dbReference>
<dbReference type="GeneID" id="56274831"/>
<organism evidence="1 2">
    <name type="scientific">Aliivibrio finisterrensis</name>
    <dbReference type="NCBI Taxonomy" id="511998"/>
    <lineage>
        <taxon>Bacteria</taxon>
        <taxon>Pseudomonadati</taxon>
        <taxon>Pseudomonadota</taxon>
        <taxon>Gammaproteobacteria</taxon>
        <taxon>Vibrionales</taxon>
        <taxon>Vibrionaceae</taxon>
        <taxon>Aliivibrio</taxon>
    </lineage>
</organism>
<dbReference type="Proteomes" id="UP000293465">
    <property type="component" value="Unassembled WGS sequence"/>
</dbReference>
<gene>
    <name evidence="1" type="ORF">ERW49_07225</name>
</gene>
<sequence length="160" mass="18840">MRLVNFLLLLILIACVTYQWKKGADFELSGSRWSCNELSGNFISEPYKKYQEIGERDILYFASSSNLTVYQTGELVFKNGNREKYEVIMDVSYKVTKDKLSLLYKNIDWHKKPENAPIFVRDTESLEGFEADVKFMIDDEQLYFFSRKNNEDNNFICFSV</sequence>
<evidence type="ECO:0000313" key="2">
    <source>
        <dbReference type="Proteomes" id="UP000293465"/>
    </source>
</evidence>
<accession>A0A4Q5KKP5</accession>
<dbReference type="OrthoDB" id="5886340at2"/>
<dbReference type="AlphaFoldDB" id="A0A4Q5KKP5"/>
<protein>
    <submittedName>
        <fullName evidence="1">Uncharacterized protein</fullName>
    </submittedName>
</protein>
<dbReference type="RefSeq" id="WP_130086774.1">
    <property type="nucleotide sequence ID" value="NZ_SEZJ01000005.1"/>
</dbReference>
<reference evidence="1 2" key="1">
    <citation type="submission" date="2019-02" db="EMBL/GenBank/DDBJ databases">
        <title>Genome sequences of Aliivibrio finisterrensis strains from farmed Atlantic salmon.</title>
        <authorList>
            <person name="Bowman J.P."/>
        </authorList>
    </citation>
    <scope>NUCLEOTIDE SEQUENCE [LARGE SCALE GENOMIC DNA]</scope>
    <source>
        <strain evidence="1 2">A32</strain>
    </source>
</reference>
<proteinExistence type="predicted"/>
<evidence type="ECO:0000313" key="1">
    <source>
        <dbReference type="EMBL" id="RYU46917.1"/>
    </source>
</evidence>
<name>A0A4Q5KKP5_9GAMM</name>
<comment type="caution">
    <text evidence="1">The sequence shown here is derived from an EMBL/GenBank/DDBJ whole genome shotgun (WGS) entry which is preliminary data.</text>
</comment>
<dbReference type="PROSITE" id="PS51257">
    <property type="entry name" value="PROKAR_LIPOPROTEIN"/>
    <property type="match status" value="1"/>
</dbReference>